<dbReference type="PANTHER" id="PTHR37464">
    <property type="entry name" value="BLL2463 PROTEIN"/>
    <property type="match status" value="1"/>
</dbReference>
<dbReference type="Proteomes" id="UP001155241">
    <property type="component" value="Unassembled WGS sequence"/>
</dbReference>
<dbReference type="InterPro" id="IPR029062">
    <property type="entry name" value="Class_I_gatase-like"/>
</dbReference>
<dbReference type="PROSITE" id="PS50234">
    <property type="entry name" value="VWFA"/>
    <property type="match status" value="1"/>
</dbReference>
<sequence length="704" mass="77054">MSVLAPLYLLGLAAISLPLVFHLIRRTPRGEMLFSSLMFLQPSPPRVTKRSRIDNLLLLLLRALAITLLAIAFARPLFRQAALVQPDDVGRQRVAVLVDTSASMRRGNLWQQAVAAVDDTLAEYRPQDRFAVYAFDETLRPVASHHDLAGLEASRRRPAVNGMLKQMQPTWAGTHLGQALADALASLEDMHDTDGEEVAAPRRIVLITDLQSGSRLDALAAYEWPEDASLELIPLTLDEPTNAGLELLGQQATATTIEQARDQRLRVRVTNAAGSKLEDYRLRWQTPDGDSLGNPIDVHAPPGESRVVRISPPKASGPNPQLVLTGDAFDFDNTVYYLPPSRDQVRVVCLGEDDPTDADAMAYYLDRAIQSDASRTAEVVHVKPGAQAVIDSDPPHLVVVTAPPSQSQIAELRQFAQRGGLLLYVVTGDEDAEPLATLLDQDQVEVTSVDPDDYAMLGEIDFDHPLFAAMAGPQFNNFTQILFWKYRQLDEAALDEAKVIARFDSGAPAILQRSTGTGELLVMTAGWNPGDSQLARSWKFPLMISSLIESHRRDTTFSPSYQVNQRVPLPQGIELPANPVVTKPNGDEIPLAGDDTVIQGVDTPGVYRLATVDGSEEFAVHLDSTESDTAPLPQEALEQAGVRLSAEFDVAAETAKMQQTRDVELESRQKIWKWLVALAIVTLIVESLLAGWLSRPAEQPLAAT</sequence>
<dbReference type="AlphaFoldDB" id="A0A9X2JEN3"/>
<comment type="caution">
    <text evidence="3">The sequence shown here is derived from an EMBL/GenBank/DDBJ whole genome shotgun (WGS) entry which is preliminary data.</text>
</comment>
<keyword evidence="1" id="KW-1133">Transmembrane helix</keyword>
<name>A0A9X2JEN3_9BACT</name>
<accession>A0A9X2JEN3</accession>
<feature type="transmembrane region" description="Helical" evidence="1">
    <location>
        <begin position="6"/>
        <end position="24"/>
    </location>
</feature>
<keyword evidence="4" id="KW-1185">Reference proteome</keyword>
<dbReference type="RefSeq" id="WP_252851279.1">
    <property type="nucleotide sequence ID" value="NZ_JAMXLR010000020.1"/>
</dbReference>
<dbReference type="InterPro" id="IPR002035">
    <property type="entry name" value="VWF_A"/>
</dbReference>
<evidence type="ECO:0000256" key="1">
    <source>
        <dbReference type="SAM" id="Phobius"/>
    </source>
</evidence>
<feature type="transmembrane region" description="Helical" evidence="1">
    <location>
        <begin position="56"/>
        <end position="78"/>
    </location>
</feature>
<reference evidence="3" key="1">
    <citation type="submission" date="2022-06" db="EMBL/GenBank/DDBJ databases">
        <title>Aeoliella straminimaris, a novel planctomycete from sediments.</title>
        <authorList>
            <person name="Vitorino I.R."/>
            <person name="Lage O.M."/>
        </authorList>
    </citation>
    <scope>NUCLEOTIDE SEQUENCE</scope>
    <source>
        <strain evidence="3">ICT_H6.2</strain>
    </source>
</reference>
<organism evidence="3 4">
    <name type="scientific">Aeoliella straminimaris</name>
    <dbReference type="NCBI Taxonomy" id="2954799"/>
    <lineage>
        <taxon>Bacteria</taxon>
        <taxon>Pseudomonadati</taxon>
        <taxon>Planctomycetota</taxon>
        <taxon>Planctomycetia</taxon>
        <taxon>Pirellulales</taxon>
        <taxon>Lacipirellulaceae</taxon>
        <taxon>Aeoliella</taxon>
    </lineage>
</organism>
<dbReference type="SMART" id="SM00327">
    <property type="entry name" value="VWA"/>
    <property type="match status" value="1"/>
</dbReference>
<dbReference type="Gene3D" id="3.40.50.410">
    <property type="entry name" value="von Willebrand factor, type A domain"/>
    <property type="match status" value="1"/>
</dbReference>
<dbReference type="NCBIfam" id="TIGR02226">
    <property type="entry name" value="two_anch"/>
    <property type="match status" value="1"/>
</dbReference>
<protein>
    <submittedName>
        <fullName evidence="3">BatA domain-containing protein</fullName>
    </submittedName>
</protein>
<proteinExistence type="predicted"/>
<evidence type="ECO:0000313" key="4">
    <source>
        <dbReference type="Proteomes" id="UP001155241"/>
    </source>
</evidence>
<dbReference type="Gene3D" id="3.40.50.880">
    <property type="match status" value="1"/>
</dbReference>
<evidence type="ECO:0000259" key="2">
    <source>
        <dbReference type="PROSITE" id="PS50234"/>
    </source>
</evidence>
<keyword evidence="1" id="KW-0472">Membrane</keyword>
<dbReference type="InterPro" id="IPR024163">
    <property type="entry name" value="Aerotolerance_reg_N"/>
</dbReference>
<keyword evidence="1" id="KW-0812">Transmembrane</keyword>
<dbReference type="Pfam" id="PF13519">
    <property type="entry name" value="VWA_2"/>
    <property type="match status" value="1"/>
</dbReference>
<gene>
    <name evidence="3" type="ORF">NG895_04620</name>
</gene>
<dbReference type="EMBL" id="JAMXLR010000020">
    <property type="protein sequence ID" value="MCO6043180.1"/>
    <property type="molecule type" value="Genomic_DNA"/>
</dbReference>
<dbReference type="CDD" id="cd00198">
    <property type="entry name" value="vWFA"/>
    <property type="match status" value="1"/>
</dbReference>
<dbReference type="InterPro" id="IPR036465">
    <property type="entry name" value="vWFA_dom_sf"/>
</dbReference>
<evidence type="ECO:0000313" key="3">
    <source>
        <dbReference type="EMBL" id="MCO6043180.1"/>
    </source>
</evidence>
<dbReference type="Pfam" id="PF07584">
    <property type="entry name" value="BatA"/>
    <property type="match status" value="1"/>
</dbReference>
<dbReference type="SUPFAM" id="SSF53300">
    <property type="entry name" value="vWA-like"/>
    <property type="match status" value="1"/>
</dbReference>
<feature type="domain" description="VWFA" evidence="2">
    <location>
        <begin position="93"/>
        <end position="286"/>
    </location>
</feature>
<dbReference type="PANTHER" id="PTHR37464:SF1">
    <property type="entry name" value="BLL2463 PROTEIN"/>
    <property type="match status" value="1"/>
</dbReference>
<dbReference type="InterPro" id="IPR011933">
    <property type="entry name" value="Double_TM_dom"/>
</dbReference>